<accession>A0A540VEB2</accession>
<comment type="caution">
    <text evidence="1">The sequence shown here is derived from an EMBL/GenBank/DDBJ whole genome shotgun (WGS) entry which is preliminary data.</text>
</comment>
<dbReference type="Proteomes" id="UP000315400">
    <property type="component" value="Unassembled WGS sequence"/>
</dbReference>
<name>A0A540VEB2_9GAMM</name>
<dbReference type="AlphaFoldDB" id="A0A540VEB2"/>
<reference evidence="1 2" key="1">
    <citation type="submission" date="2019-06" db="EMBL/GenBank/DDBJ databases">
        <title>Metagenome assembled Genome of Spiribacter salinus SL48-SHIP from the microbial mat of Salt Lake 48 (Novosibirsk region, Russia).</title>
        <authorList>
            <person name="Shipova A."/>
            <person name="Rozanov A.S."/>
            <person name="Bryanskaya A.V."/>
            <person name="Peltek S.E."/>
        </authorList>
    </citation>
    <scope>NUCLEOTIDE SEQUENCE [LARGE SCALE GENOMIC DNA]</scope>
    <source>
        <strain evidence="1">SL48-SHIP-2</strain>
    </source>
</reference>
<evidence type="ECO:0000313" key="1">
    <source>
        <dbReference type="EMBL" id="TQE95101.1"/>
    </source>
</evidence>
<gene>
    <name evidence="1" type="ORF">FKY71_17350</name>
</gene>
<dbReference type="EMBL" id="VIFK01000395">
    <property type="protein sequence ID" value="TQE95101.1"/>
    <property type="molecule type" value="Genomic_DNA"/>
</dbReference>
<dbReference type="PANTHER" id="PTHR41791:SF1">
    <property type="entry name" value="SSL7039 PROTEIN"/>
    <property type="match status" value="1"/>
</dbReference>
<dbReference type="InterPro" id="IPR014056">
    <property type="entry name" value="TypeIITA-like_toxin_pred"/>
</dbReference>
<protein>
    <submittedName>
        <fullName evidence="1">Type II toxin-antitoxin system RelE/ParE family toxin</fullName>
    </submittedName>
</protein>
<dbReference type="InterPro" id="IPR009241">
    <property type="entry name" value="HigB-like"/>
</dbReference>
<evidence type="ECO:0000313" key="2">
    <source>
        <dbReference type="Proteomes" id="UP000315400"/>
    </source>
</evidence>
<organism evidence="1 2">
    <name type="scientific">Spiribacter salinus</name>
    <dbReference type="NCBI Taxonomy" id="1335746"/>
    <lineage>
        <taxon>Bacteria</taxon>
        <taxon>Pseudomonadati</taxon>
        <taxon>Pseudomonadota</taxon>
        <taxon>Gammaproteobacteria</taxon>
        <taxon>Chromatiales</taxon>
        <taxon>Ectothiorhodospiraceae</taxon>
        <taxon>Spiribacter</taxon>
    </lineage>
</organism>
<dbReference type="Pfam" id="PF05973">
    <property type="entry name" value="Gp49"/>
    <property type="match status" value="1"/>
</dbReference>
<dbReference type="PIRSF" id="PIRSF028744">
    <property type="entry name" value="Addict_mod_HI1419"/>
    <property type="match status" value="1"/>
</dbReference>
<proteinExistence type="predicted"/>
<sequence>MVEIRTTEVFARWLSRLRDPQGKAAVLRRITRMEKGNPGDTKSVGGGVREIRIPTGPGYRVYYIERGKTVVVLLCAGDKSSQSRDIERAQELAEEVYL</sequence>
<dbReference type="PANTHER" id="PTHR41791">
    <property type="entry name" value="SSL7039 PROTEIN"/>
    <property type="match status" value="1"/>
</dbReference>
<dbReference type="NCBIfam" id="TIGR02683">
    <property type="entry name" value="upstrm_HI1419"/>
    <property type="match status" value="1"/>
</dbReference>